<dbReference type="OrthoDB" id="1470350at2759"/>
<dbReference type="InterPro" id="IPR002401">
    <property type="entry name" value="Cyt_P450_E_grp-I"/>
</dbReference>
<accession>S8C1W0</accession>
<dbReference type="InterPro" id="IPR017972">
    <property type="entry name" value="Cyt_P450_CS"/>
</dbReference>
<keyword evidence="4 8" id="KW-0349">Heme</keyword>
<dbReference type="GO" id="GO:0004497">
    <property type="term" value="F:monooxygenase activity"/>
    <property type="evidence" value="ECO:0007669"/>
    <property type="project" value="UniProtKB-KW"/>
</dbReference>
<keyword evidence="7 8" id="KW-0408">Iron</keyword>
<evidence type="ECO:0000256" key="3">
    <source>
        <dbReference type="ARBA" id="ARBA00010617"/>
    </source>
</evidence>
<comment type="similarity">
    <text evidence="3 9">Belongs to the cytochrome P450 family.</text>
</comment>
<dbReference type="EMBL" id="AUSU01007366">
    <property type="protein sequence ID" value="EPS60689.1"/>
    <property type="molecule type" value="Genomic_DNA"/>
</dbReference>
<comment type="subcellular location">
    <subcellularLocation>
        <location evidence="2">Membrane</location>
        <topology evidence="2">Single-pass membrane protein</topology>
    </subcellularLocation>
</comment>
<dbReference type="AlphaFoldDB" id="S8C1W0"/>
<feature type="binding site" description="axial binding residue" evidence="8">
    <location>
        <position position="338"/>
    </location>
    <ligand>
        <name>heme</name>
        <dbReference type="ChEBI" id="CHEBI:30413"/>
    </ligand>
    <ligandPart>
        <name>Fe</name>
        <dbReference type="ChEBI" id="CHEBI:18248"/>
    </ligandPart>
</feature>
<evidence type="ECO:0000256" key="4">
    <source>
        <dbReference type="ARBA" id="ARBA00022617"/>
    </source>
</evidence>
<feature type="non-terminal residue" evidence="10">
    <location>
        <position position="1"/>
    </location>
</feature>
<evidence type="ECO:0000256" key="8">
    <source>
        <dbReference type="PIRSR" id="PIRSR602401-1"/>
    </source>
</evidence>
<reference evidence="10 11" key="1">
    <citation type="journal article" date="2013" name="BMC Genomics">
        <title>The miniature genome of a carnivorous plant Genlisea aurea contains a low number of genes and short non-coding sequences.</title>
        <authorList>
            <person name="Leushkin E.V."/>
            <person name="Sutormin R.A."/>
            <person name="Nabieva E.R."/>
            <person name="Penin A.A."/>
            <person name="Kondrashov A.S."/>
            <person name="Logacheva M.D."/>
        </authorList>
    </citation>
    <scope>NUCLEOTIDE SEQUENCE [LARGE SCALE GENOMIC DNA]</scope>
</reference>
<keyword evidence="11" id="KW-1185">Reference proteome</keyword>
<dbReference type="Gene3D" id="1.10.630.10">
    <property type="entry name" value="Cytochrome P450"/>
    <property type="match status" value="1"/>
</dbReference>
<evidence type="ECO:0000256" key="1">
    <source>
        <dbReference type="ARBA" id="ARBA00001971"/>
    </source>
</evidence>
<dbReference type="PANTHER" id="PTHR47955">
    <property type="entry name" value="CYTOCHROME P450 FAMILY 71 PROTEIN"/>
    <property type="match status" value="1"/>
</dbReference>
<evidence type="ECO:0000313" key="11">
    <source>
        <dbReference type="Proteomes" id="UP000015453"/>
    </source>
</evidence>
<evidence type="ECO:0000256" key="2">
    <source>
        <dbReference type="ARBA" id="ARBA00004167"/>
    </source>
</evidence>
<dbReference type="GO" id="GO:0016705">
    <property type="term" value="F:oxidoreductase activity, acting on paired donors, with incorporation or reduction of molecular oxygen"/>
    <property type="evidence" value="ECO:0007669"/>
    <property type="project" value="InterPro"/>
</dbReference>
<dbReference type="Proteomes" id="UP000015453">
    <property type="component" value="Unassembled WGS sequence"/>
</dbReference>
<dbReference type="GO" id="GO:0020037">
    <property type="term" value="F:heme binding"/>
    <property type="evidence" value="ECO:0007669"/>
    <property type="project" value="InterPro"/>
</dbReference>
<keyword evidence="6 9" id="KW-0560">Oxidoreductase</keyword>
<dbReference type="PANTHER" id="PTHR47955:SF15">
    <property type="entry name" value="CYTOCHROME P450 71A2-LIKE"/>
    <property type="match status" value="1"/>
</dbReference>
<feature type="non-terminal residue" evidence="10">
    <location>
        <position position="386"/>
    </location>
</feature>
<evidence type="ECO:0008006" key="12">
    <source>
        <dbReference type="Google" id="ProtNLM"/>
    </source>
</evidence>
<dbReference type="InterPro" id="IPR001128">
    <property type="entry name" value="Cyt_P450"/>
</dbReference>
<keyword evidence="5 8" id="KW-0479">Metal-binding</keyword>
<organism evidence="10 11">
    <name type="scientific">Genlisea aurea</name>
    <dbReference type="NCBI Taxonomy" id="192259"/>
    <lineage>
        <taxon>Eukaryota</taxon>
        <taxon>Viridiplantae</taxon>
        <taxon>Streptophyta</taxon>
        <taxon>Embryophyta</taxon>
        <taxon>Tracheophyta</taxon>
        <taxon>Spermatophyta</taxon>
        <taxon>Magnoliopsida</taxon>
        <taxon>eudicotyledons</taxon>
        <taxon>Gunneridae</taxon>
        <taxon>Pentapetalae</taxon>
        <taxon>asterids</taxon>
        <taxon>lamiids</taxon>
        <taxon>Lamiales</taxon>
        <taxon>Lentibulariaceae</taxon>
        <taxon>Genlisea</taxon>
    </lineage>
</organism>
<evidence type="ECO:0000256" key="7">
    <source>
        <dbReference type="ARBA" id="ARBA00023004"/>
    </source>
</evidence>
<keyword evidence="9" id="KW-0503">Monooxygenase</keyword>
<gene>
    <name evidence="10" type="ORF">M569_14113</name>
</gene>
<dbReference type="GO" id="GO:0016020">
    <property type="term" value="C:membrane"/>
    <property type="evidence" value="ECO:0007669"/>
    <property type="project" value="UniProtKB-SubCell"/>
</dbReference>
<protein>
    <recommendedName>
        <fullName evidence="12">Cytochrome P450</fullName>
    </recommendedName>
</protein>
<evidence type="ECO:0000256" key="5">
    <source>
        <dbReference type="ARBA" id="ARBA00022723"/>
    </source>
</evidence>
<sequence length="386" mass="44300">YGRRDLGFAPYGEYWRQMRSLFAVHLVGNRKVQSFARIREEEVSNMVEKIRGFLNRKQEINLTDMIVGFTNDVICRVALGRKYGDDVMEGRTFKQLLNELPKVLGSTNVRDYIPSLGWINKINGFDRRVDKLASGLDAFLSDILHERRNRRNKQESHGHGGEEISNLIDILLELERENKENIIPIEDELIKAIILDMFTAGQDTTSIVMEWTMTELMKNPGKMKILQNEIRNNITSCEENQLKIPYLEAVLKESLRLHPPLPLLLPRESTQHTKLMGYDIAAHTNVMINVWAIATEPSIWENPQEFYPERFLIESGKSIDFRGLNFEFIPFGAGRRGCPGISFGMAVVELAVAELVSRFDFSLPNGEMENDMDMSETFGLSVRKKL</sequence>
<evidence type="ECO:0000313" key="10">
    <source>
        <dbReference type="EMBL" id="EPS60689.1"/>
    </source>
</evidence>
<dbReference type="PRINTS" id="PR00385">
    <property type="entry name" value="P450"/>
</dbReference>
<evidence type="ECO:0000256" key="9">
    <source>
        <dbReference type="RuleBase" id="RU000461"/>
    </source>
</evidence>
<dbReference type="SUPFAM" id="SSF48264">
    <property type="entry name" value="Cytochrome P450"/>
    <property type="match status" value="1"/>
</dbReference>
<dbReference type="Pfam" id="PF00067">
    <property type="entry name" value="p450"/>
    <property type="match status" value="1"/>
</dbReference>
<comment type="cofactor">
    <cofactor evidence="1 8">
        <name>heme</name>
        <dbReference type="ChEBI" id="CHEBI:30413"/>
    </cofactor>
</comment>
<evidence type="ECO:0000256" key="6">
    <source>
        <dbReference type="ARBA" id="ARBA00023002"/>
    </source>
</evidence>
<dbReference type="GO" id="GO:0005506">
    <property type="term" value="F:iron ion binding"/>
    <property type="evidence" value="ECO:0007669"/>
    <property type="project" value="InterPro"/>
</dbReference>
<dbReference type="PROSITE" id="PS00086">
    <property type="entry name" value="CYTOCHROME_P450"/>
    <property type="match status" value="1"/>
</dbReference>
<proteinExistence type="inferred from homology"/>
<comment type="caution">
    <text evidence="10">The sequence shown here is derived from an EMBL/GenBank/DDBJ whole genome shotgun (WGS) entry which is preliminary data.</text>
</comment>
<name>S8C1W0_9LAMI</name>
<dbReference type="InterPro" id="IPR036396">
    <property type="entry name" value="Cyt_P450_sf"/>
</dbReference>
<dbReference type="PRINTS" id="PR00463">
    <property type="entry name" value="EP450I"/>
</dbReference>